<keyword evidence="4" id="KW-1185">Reference proteome</keyword>
<feature type="compositionally biased region" description="Basic and acidic residues" evidence="1">
    <location>
        <begin position="474"/>
        <end position="493"/>
    </location>
</feature>
<protein>
    <submittedName>
        <fullName evidence="3">Uncharacterized protein</fullName>
    </submittedName>
</protein>
<keyword evidence="2" id="KW-0812">Transmembrane</keyword>
<feature type="region of interest" description="Disordered" evidence="1">
    <location>
        <begin position="474"/>
        <end position="497"/>
    </location>
</feature>
<evidence type="ECO:0000313" key="4">
    <source>
        <dbReference type="Proteomes" id="UP000813385"/>
    </source>
</evidence>
<evidence type="ECO:0000313" key="3">
    <source>
        <dbReference type="EMBL" id="KAH7376932.1"/>
    </source>
</evidence>
<keyword evidence="2" id="KW-0472">Membrane</keyword>
<sequence length="531" mass="58513">MGFLRHVPALFLATELFIAAIGRLVPALRTFHGKVRRKTLRTAPELYPVVPFRDDIQAHLRYVGTWLFVTGLLVAIPATRGARATLGLVLFWTGAGAWSQWRCGMAYRVPVFNAALGVLHIDTYKMVSTRSSDGGPKANGSQATAGEKHELDKEGGAASPDAKRTKTEDDGKGERQLTIEESIAGPGDKVDGKQQEGKDKEPDQKVEEKATEINTEEKAPKEETAEDVKEALEKHEANGASKPNDTAEEPHADPDVPSTVMEKGILYFFFRPRVNTEHPEEVNDIARSYIILRPMAPDAGLGSGPIGDAGNSRVLALPKKTLPQSGRERYMVFVNRTGTSFETLKNEFLEGEKRETKTKGTSVVPEAVPAAEGVYMLTSNGRESHLAYAVTRPNELGEVQSDLGLKKQGSFVLSTKNPKTPAPQNTQLPEGPEFSKEIQDEFRDLRWQPSKPAHLDTLNAQILFIGESGGIDKAVEPRKKDQKEGKEEPREVLEELEEEDLARMKGLSDSDAVFRDLETHAGQYPDMMTTF</sequence>
<feature type="transmembrane region" description="Helical" evidence="2">
    <location>
        <begin position="6"/>
        <end position="28"/>
    </location>
</feature>
<dbReference type="PANTHER" id="PTHR34776:SF1">
    <property type="entry name" value="F17F16.3 PROTEIN"/>
    <property type="match status" value="1"/>
</dbReference>
<dbReference type="OrthoDB" id="1028014at2759"/>
<dbReference type="AlphaFoldDB" id="A0A8K0TSY7"/>
<evidence type="ECO:0000256" key="1">
    <source>
        <dbReference type="SAM" id="MobiDB-lite"/>
    </source>
</evidence>
<keyword evidence="2" id="KW-1133">Transmembrane helix</keyword>
<dbReference type="EMBL" id="JAGPXD010000001">
    <property type="protein sequence ID" value="KAH7376932.1"/>
    <property type="molecule type" value="Genomic_DNA"/>
</dbReference>
<feature type="region of interest" description="Disordered" evidence="1">
    <location>
        <begin position="129"/>
        <end position="258"/>
    </location>
</feature>
<name>A0A8K0TSY7_9PEZI</name>
<gene>
    <name evidence="3" type="ORF">B0T11DRAFT_294348</name>
</gene>
<dbReference type="Proteomes" id="UP000813385">
    <property type="component" value="Unassembled WGS sequence"/>
</dbReference>
<accession>A0A8K0TSY7</accession>
<organism evidence="3 4">
    <name type="scientific">Plectosphaerella cucumerina</name>
    <dbReference type="NCBI Taxonomy" id="40658"/>
    <lineage>
        <taxon>Eukaryota</taxon>
        <taxon>Fungi</taxon>
        <taxon>Dikarya</taxon>
        <taxon>Ascomycota</taxon>
        <taxon>Pezizomycotina</taxon>
        <taxon>Sordariomycetes</taxon>
        <taxon>Hypocreomycetidae</taxon>
        <taxon>Glomerellales</taxon>
        <taxon>Plectosphaerellaceae</taxon>
        <taxon>Plectosphaerella</taxon>
    </lineage>
</organism>
<feature type="compositionally biased region" description="Basic and acidic residues" evidence="1">
    <location>
        <begin position="188"/>
        <end position="237"/>
    </location>
</feature>
<comment type="caution">
    <text evidence="3">The sequence shown here is derived from an EMBL/GenBank/DDBJ whole genome shotgun (WGS) entry which is preliminary data.</text>
</comment>
<proteinExistence type="predicted"/>
<reference evidence="3" key="1">
    <citation type="journal article" date="2021" name="Nat. Commun.">
        <title>Genetic determinants of endophytism in the Arabidopsis root mycobiome.</title>
        <authorList>
            <person name="Mesny F."/>
            <person name="Miyauchi S."/>
            <person name="Thiergart T."/>
            <person name="Pickel B."/>
            <person name="Atanasova L."/>
            <person name="Karlsson M."/>
            <person name="Huettel B."/>
            <person name="Barry K.W."/>
            <person name="Haridas S."/>
            <person name="Chen C."/>
            <person name="Bauer D."/>
            <person name="Andreopoulos W."/>
            <person name="Pangilinan J."/>
            <person name="LaButti K."/>
            <person name="Riley R."/>
            <person name="Lipzen A."/>
            <person name="Clum A."/>
            <person name="Drula E."/>
            <person name="Henrissat B."/>
            <person name="Kohler A."/>
            <person name="Grigoriev I.V."/>
            <person name="Martin F.M."/>
            <person name="Hacquard S."/>
        </authorList>
    </citation>
    <scope>NUCLEOTIDE SEQUENCE</scope>
    <source>
        <strain evidence="3">MPI-CAGE-AT-0016</strain>
    </source>
</reference>
<feature type="transmembrane region" description="Helical" evidence="2">
    <location>
        <begin position="60"/>
        <end position="78"/>
    </location>
</feature>
<feature type="compositionally biased region" description="Basic and acidic residues" evidence="1">
    <location>
        <begin position="146"/>
        <end position="178"/>
    </location>
</feature>
<dbReference type="PANTHER" id="PTHR34776">
    <property type="entry name" value="F17F16.3 PROTEIN"/>
    <property type="match status" value="1"/>
</dbReference>
<evidence type="ECO:0000256" key="2">
    <source>
        <dbReference type="SAM" id="Phobius"/>
    </source>
</evidence>